<name>A0A067TBE0_GALM3</name>
<feature type="region of interest" description="Disordered" evidence="1">
    <location>
        <begin position="61"/>
        <end position="86"/>
    </location>
</feature>
<keyword evidence="4" id="KW-1185">Reference proteome</keyword>
<protein>
    <submittedName>
        <fullName evidence="3">Uncharacterized protein</fullName>
    </submittedName>
</protein>
<sequence length="86" mass="9026">MTCIAAGLGALLGLVYITLLTLRGAALFRSKFWKRPNALRFPAGQISLKISLKFKSLRQEGGATGDTVGQSAEASSSSSGHGPLYL</sequence>
<keyword evidence="2" id="KW-0812">Transmembrane</keyword>
<dbReference type="OrthoDB" id="3057557at2759"/>
<evidence type="ECO:0000256" key="2">
    <source>
        <dbReference type="SAM" id="Phobius"/>
    </source>
</evidence>
<dbReference type="Proteomes" id="UP000027222">
    <property type="component" value="Unassembled WGS sequence"/>
</dbReference>
<keyword evidence="2" id="KW-1133">Transmembrane helix</keyword>
<reference evidence="4" key="1">
    <citation type="journal article" date="2014" name="Proc. Natl. Acad. Sci. U.S.A.">
        <title>Extensive sampling of basidiomycete genomes demonstrates inadequacy of the white-rot/brown-rot paradigm for wood decay fungi.</title>
        <authorList>
            <person name="Riley R."/>
            <person name="Salamov A.A."/>
            <person name="Brown D.W."/>
            <person name="Nagy L.G."/>
            <person name="Floudas D."/>
            <person name="Held B.W."/>
            <person name="Levasseur A."/>
            <person name="Lombard V."/>
            <person name="Morin E."/>
            <person name="Otillar R."/>
            <person name="Lindquist E.A."/>
            <person name="Sun H."/>
            <person name="LaButti K.M."/>
            <person name="Schmutz J."/>
            <person name="Jabbour D."/>
            <person name="Luo H."/>
            <person name="Baker S.E."/>
            <person name="Pisabarro A.G."/>
            <person name="Walton J.D."/>
            <person name="Blanchette R.A."/>
            <person name="Henrissat B."/>
            <person name="Martin F."/>
            <person name="Cullen D."/>
            <person name="Hibbett D.S."/>
            <person name="Grigoriev I.V."/>
        </authorList>
    </citation>
    <scope>NUCLEOTIDE SEQUENCE [LARGE SCALE GENOMIC DNA]</scope>
    <source>
        <strain evidence="4">CBS 339.88</strain>
    </source>
</reference>
<dbReference type="AlphaFoldDB" id="A0A067TBE0"/>
<proteinExistence type="predicted"/>
<evidence type="ECO:0000313" key="3">
    <source>
        <dbReference type="EMBL" id="KDR79677.1"/>
    </source>
</evidence>
<evidence type="ECO:0000256" key="1">
    <source>
        <dbReference type="SAM" id="MobiDB-lite"/>
    </source>
</evidence>
<dbReference type="HOGENOM" id="CLU_2740174_0_0_1"/>
<organism evidence="3 4">
    <name type="scientific">Galerina marginata (strain CBS 339.88)</name>
    <dbReference type="NCBI Taxonomy" id="685588"/>
    <lineage>
        <taxon>Eukaryota</taxon>
        <taxon>Fungi</taxon>
        <taxon>Dikarya</taxon>
        <taxon>Basidiomycota</taxon>
        <taxon>Agaricomycotina</taxon>
        <taxon>Agaricomycetes</taxon>
        <taxon>Agaricomycetidae</taxon>
        <taxon>Agaricales</taxon>
        <taxon>Agaricineae</taxon>
        <taxon>Strophariaceae</taxon>
        <taxon>Galerina</taxon>
    </lineage>
</organism>
<keyword evidence="2" id="KW-0472">Membrane</keyword>
<accession>A0A067TBE0</accession>
<evidence type="ECO:0000313" key="4">
    <source>
        <dbReference type="Proteomes" id="UP000027222"/>
    </source>
</evidence>
<gene>
    <name evidence="3" type="ORF">GALMADRAFT_243753</name>
</gene>
<dbReference type="EMBL" id="KL142373">
    <property type="protein sequence ID" value="KDR79677.1"/>
    <property type="molecule type" value="Genomic_DNA"/>
</dbReference>
<feature type="transmembrane region" description="Helical" evidence="2">
    <location>
        <begin position="6"/>
        <end position="28"/>
    </location>
</feature>